<evidence type="ECO:0000313" key="5">
    <source>
        <dbReference type="Proteomes" id="UP000324241"/>
    </source>
</evidence>
<dbReference type="InterPro" id="IPR042086">
    <property type="entry name" value="MeTrfase_capping"/>
</dbReference>
<evidence type="ECO:0000256" key="1">
    <source>
        <dbReference type="ARBA" id="ARBA00022723"/>
    </source>
</evidence>
<reference evidence="4 5" key="1">
    <citation type="submission" date="2019-08" db="EMBL/GenBank/DDBJ databases">
        <title>The genome sequence of a newly discovered highly antifungal drug resistant Aspergillus species, Aspergillus tanneri NIH 1004.</title>
        <authorList>
            <person name="Mounaud S."/>
            <person name="Singh I."/>
            <person name="Joardar V."/>
            <person name="Pakala S."/>
            <person name="Pakala S."/>
            <person name="Venepally P."/>
            <person name="Chung J.K."/>
            <person name="Losada L."/>
            <person name="Nierman W.C."/>
        </authorList>
    </citation>
    <scope>NUCLEOTIDE SEQUENCE [LARGE SCALE GENOMIC DNA]</scope>
    <source>
        <strain evidence="4 5">NIH1004</strain>
    </source>
</reference>
<dbReference type="OrthoDB" id="1523883at2759"/>
<evidence type="ECO:0000256" key="3">
    <source>
        <dbReference type="SAM" id="Phobius"/>
    </source>
</evidence>
<accession>A0A5M9MQT6</accession>
<dbReference type="GO" id="GO:0008168">
    <property type="term" value="F:methyltransferase activity"/>
    <property type="evidence" value="ECO:0007669"/>
    <property type="project" value="InterPro"/>
</dbReference>
<dbReference type="GO" id="GO:0046872">
    <property type="term" value="F:metal ion binding"/>
    <property type="evidence" value="ECO:0007669"/>
    <property type="project" value="UniProtKB-KW"/>
</dbReference>
<dbReference type="GeneID" id="54324854"/>
<keyword evidence="3" id="KW-1133">Transmembrane helix</keyword>
<dbReference type="Pfam" id="PF03492">
    <property type="entry name" value="Methyltransf_7"/>
    <property type="match status" value="1"/>
</dbReference>
<comment type="caution">
    <text evidence="4">The sequence shown here is derived from an EMBL/GenBank/DDBJ whole genome shotgun (WGS) entry which is preliminary data.</text>
</comment>
<dbReference type="SUPFAM" id="SSF53335">
    <property type="entry name" value="S-adenosyl-L-methionine-dependent methyltransferases"/>
    <property type="match status" value="1"/>
</dbReference>
<dbReference type="Gene3D" id="3.40.50.150">
    <property type="entry name" value="Vaccinia Virus protein VP39"/>
    <property type="match status" value="1"/>
</dbReference>
<sequence length="536" mass="60407">MASGLFFDPIALLRVAPLVTTTSSLMYAWDEHWFLSGFLRPEHQQHSEAMLPSYFRRFFEQGVLIIAGLNTLTVSTSIANLVTDRRVLDRLHASRWYWAGLGFTVCHFLFVPLIAYPIRDIVEDRSKGHCTKDLQRLTTAVARLPNRDSQGPMAVPPPIWHSNPMANHPEILDNDVPMRGQGFYNAHSALQTAAMHRALPLFDNVFRATGSEVFTIVEYGCAQGVNSIPPIQHILQSRYSHANLDIDGRNENSEAHLIFTDRVGNDFTTLAQTGHNVQWIPETKNTGLTIFTSMAAKSFYERVVPNRSVDVGFSLATLHHLERSPLASAGGNGRETSDERGYLRQQAHHDLHRFLTLRARELKSRASLVLSFVGKSSRGIPNYPGLVNACRQAMIQMVRDGQISPSVASAFHVPTYDRTMDDVRQSLAEVQNLWEVQDLFESEIVHPAYEALQRAGFSHKSGEASEMYADTVVDWVMAVISGYFDKALQVAAGMTDLSAREGCLKEWRGRTKAIFLQQYRDEKVSCWFIFVRLIRI</sequence>
<gene>
    <name evidence="4" type="ORF">ATNIH1004_002152</name>
</gene>
<dbReference type="AlphaFoldDB" id="A0A5M9MQT6"/>
<dbReference type="Proteomes" id="UP000324241">
    <property type="component" value="Unassembled WGS sequence"/>
</dbReference>
<dbReference type="InterPro" id="IPR029063">
    <property type="entry name" value="SAM-dependent_MTases_sf"/>
</dbReference>
<dbReference type="RefSeq" id="XP_033428842.1">
    <property type="nucleotide sequence ID" value="XM_033566847.1"/>
</dbReference>
<feature type="transmembrane region" description="Helical" evidence="3">
    <location>
        <begin position="95"/>
        <end position="118"/>
    </location>
</feature>
<keyword evidence="3" id="KW-0472">Membrane</keyword>
<dbReference type="EMBL" id="QUQM01000001">
    <property type="protein sequence ID" value="KAA8649481.1"/>
    <property type="molecule type" value="Genomic_DNA"/>
</dbReference>
<feature type="transmembrane region" description="Helical" evidence="3">
    <location>
        <begin position="62"/>
        <end position="83"/>
    </location>
</feature>
<dbReference type="PANTHER" id="PTHR31009">
    <property type="entry name" value="S-ADENOSYL-L-METHIONINE:CARBOXYL METHYLTRANSFERASE FAMILY PROTEIN"/>
    <property type="match status" value="1"/>
</dbReference>
<name>A0A5M9MQT6_9EURO</name>
<protein>
    <submittedName>
        <fullName evidence="4">Uncharacterized protein</fullName>
    </submittedName>
</protein>
<dbReference type="VEuPathDB" id="FungiDB:EYZ11_008934"/>
<keyword evidence="3" id="KW-0812">Transmembrane</keyword>
<keyword evidence="1" id="KW-0479">Metal-binding</keyword>
<dbReference type="VEuPathDB" id="FungiDB:EYZ11_008933"/>
<dbReference type="InterPro" id="IPR005299">
    <property type="entry name" value="MeTrfase_7"/>
</dbReference>
<organism evidence="4 5">
    <name type="scientific">Aspergillus tanneri</name>
    <dbReference type="NCBI Taxonomy" id="1220188"/>
    <lineage>
        <taxon>Eukaryota</taxon>
        <taxon>Fungi</taxon>
        <taxon>Dikarya</taxon>
        <taxon>Ascomycota</taxon>
        <taxon>Pezizomycotina</taxon>
        <taxon>Eurotiomycetes</taxon>
        <taxon>Eurotiomycetidae</taxon>
        <taxon>Eurotiales</taxon>
        <taxon>Aspergillaceae</taxon>
        <taxon>Aspergillus</taxon>
        <taxon>Aspergillus subgen. Circumdati</taxon>
    </lineage>
</organism>
<proteinExistence type="predicted"/>
<dbReference type="Gene3D" id="1.10.1200.270">
    <property type="entry name" value="Methyltransferase, alpha-helical capping domain"/>
    <property type="match status" value="1"/>
</dbReference>
<keyword evidence="2" id="KW-0460">Magnesium</keyword>
<evidence type="ECO:0000313" key="4">
    <source>
        <dbReference type="EMBL" id="KAA8649481.1"/>
    </source>
</evidence>
<evidence type="ECO:0000256" key="2">
    <source>
        <dbReference type="ARBA" id="ARBA00022842"/>
    </source>
</evidence>